<keyword evidence="4" id="KW-0479">Metal-binding</keyword>
<dbReference type="InterPro" id="IPR000718">
    <property type="entry name" value="Peptidase_M13"/>
</dbReference>
<evidence type="ECO:0000256" key="6">
    <source>
        <dbReference type="ARBA" id="ARBA00022833"/>
    </source>
</evidence>
<dbReference type="Gene3D" id="3.40.390.10">
    <property type="entry name" value="Collagenase (Catalytic Domain)"/>
    <property type="match status" value="1"/>
</dbReference>
<dbReference type="InterPro" id="IPR008753">
    <property type="entry name" value="Peptidase_M13_N"/>
</dbReference>
<evidence type="ECO:0000256" key="4">
    <source>
        <dbReference type="ARBA" id="ARBA00022723"/>
    </source>
</evidence>
<dbReference type="GO" id="GO:0016485">
    <property type="term" value="P:protein processing"/>
    <property type="evidence" value="ECO:0007669"/>
    <property type="project" value="TreeGrafter"/>
</dbReference>
<dbReference type="InParanoid" id="A0A2R5GKP1"/>
<evidence type="ECO:0000256" key="7">
    <source>
        <dbReference type="ARBA" id="ARBA00023049"/>
    </source>
</evidence>
<dbReference type="Pfam" id="PF05649">
    <property type="entry name" value="Peptidase_M13_N"/>
    <property type="match status" value="1"/>
</dbReference>
<feature type="region of interest" description="Disordered" evidence="8">
    <location>
        <begin position="1"/>
        <end position="104"/>
    </location>
</feature>
<evidence type="ECO:0000259" key="9">
    <source>
        <dbReference type="Pfam" id="PF01431"/>
    </source>
</evidence>
<dbReference type="OrthoDB" id="6475849at2759"/>
<dbReference type="PROSITE" id="PS51885">
    <property type="entry name" value="NEPRILYSIN"/>
    <property type="match status" value="1"/>
</dbReference>
<dbReference type="InterPro" id="IPR024079">
    <property type="entry name" value="MetalloPept_cat_dom_sf"/>
</dbReference>
<protein>
    <submittedName>
        <fullName evidence="11">Endothelin-converting enzyme 1</fullName>
    </submittedName>
</protein>
<feature type="region of interest" description="Disordered" evidence="8">
    <location>
        <begin position="229"/>
        <end position="248"/>
    </location>
</feature>
<keyword evidence="12" id="KW-1185">Reference proteome</keyword>
<dbReference type="Gene3D" id="1.10.1380.10">
    <property type="entry name" value="Neutral endopeptidase , domain2"/>
    <property type="match status" value="1"/>
</dbReference>
<dbReference type="GO" id="GO:0004222">
    <property type="term" value="F:metalloendopeptidase activity"/>
    <property type="evidence" value="ECO:0007669"/>
    <property type="project" value="InterPro"/>
</dbReference>
<comment type="caution">
    <text evidence="11">The sequence shown here is derived from an EMBL/GenBank/DDBJ whole genome shotgun (WGS) entry which is preliminary data.</text>
</comment>
<proteinExistence type="inferred from homology"/>
<dbReference type="PRINTS" id="PR00786">
    <property type="entry name" value="NEPRILYSIN"/>
</dbReference>
<dbReference type="CDD" id="cd08662">
    <property type="entry name" value="M13"/>
    <property type="match status" value="1"/>
</dbReference>
<sequence>MELARVDPAGRGDLEENAASAAAREGHFLNGVNHNDDDQGTNEPLGSGLGRGRGRRHGIHDNVGNGDGGGDDDDDDDDDGGSHWDAQRSFFADTNSGPEVYARGPAGADDSAACGAGHTWARLSPLEKALTLGCAILILALMSVGLRTDRLEELQLQQATICETPACVEAASDLLRSIDASVDPCDDFYNHVCGEWIANHPLEPSDTRVSTLTLVSDRNLQALRQILDPADDASDTSNDKQQKQHKQLLRKPREFFAACMDMDRINAAGAAPLDRAANSFGLHSWNFDPNNATWTASHWSTLRNILAAMHRSSVGALLDFGIGAAVHNSTQNVVYAVQGNLALPGRSSYLGKDVDTDPSLIALQDLVVAQLTAWRGPDAMSAARARDLVRLEQKLATIMDPPERLRDPSLSNTELSLSEFDALMPLLGLARYIKTALDGADAKALRALQSVTVESPSFLEKLQNLLADTKLVTVRDYLYFRIVYHYSPHLSEHFLRNDEAFDKTVFGVESPTPRWKRCVARARSNMGFLVARLFLDEHFTQESRTEASALVENIQASFKSNLDLLDWMDETTRTRARAKVDASRFRIGYPDFVMDDEALQQRYATLEISVTDYFSNLLSADALGLARVLDRLGEPVDKTEWHMNPVEVNAYYSNANNELVFPAGILQPPLFHKDHVPALNYGCIASVIGHELSHGFDDVGAKYNARGNLQTWWEPATYKSFQKRTDCVRQQYEHFKVLGGAAHVRGNLTLGENLADNAGLKQAYTAYHAARQRAESSDNLGTFFKRLPGLETYTSDQLFFVAFARTWCSKTRDQALEKVVLNDVHAPARFRVIGTLQNFRPFASAFKCPSGSPMNAGTRCEVW</sequence>
<evidence type="ECO:0000256" key="3">
    <source>
        <dbReference type="ARBA" id="ARBA00022670"/>
    </source>
</evidence>
<name>A0A2R5GKP1_9STRA</name>
<feature type="compositionally biased region" description="Acidic residues" evidence="8">
    <location>
        <begin position="69"/>
        <end position="79"/>
    </location>
</feature>
<dbReference type="AlphaFoldDB" id="A0A2R5GKP1"/>
<dbReference type="InterPro" id="IPR042089">
    <property type="entry name" value="Peptidase_M13_dom_2"/>
</dbReference>
<keyword evidence="3" id="KW-0645">Protease</keyword>
<dbReference type="PANTHER" id="PTHR11733">
    <property type="entry name" value="ZINC METALLOPROTEASE FAMILY M13 NEPRILYSIN-RELATED"/>
    <property type="match status" value="1"/>
</dbReference>
<keyword evidence="6" id="KW-0862">Zinc</keyword>
<dbReference type="GO" id="GO:0046872">
    <property type="term" value="F:metal ion binding"/>
    <property type="evidence" value="ECO:0007669"/>
    <property type="project" value="UniProtKB-KW"/>
</dbReference>
<dbReference type="InterPro" id="IPR018497">
    <property type="entry name" value="Peptidase_M13_C"/>
</dbReference>
<evidence type="ECO:0000256" key="8">
    <source>
        <dbReference type="SAM" id="MobiDB-lite"/>
    </source>
</evidence>
<feature type="domain" description="Peptidase M13 N-terminal" evidence="10">
    <location>
        <begin position="184"/>
        <end position="590"/>
    </location>
</feature>
<evidence type="ECO:0000256" key="5">
    <source>
        <dbReference type="ARBA" id="ARBA00022801"/>
    </source>
</evidence>
<feature type="domain" description="Peptidase M13 C-terminal" evidence="9">
    <location>
        <begin position="649"/>
        <end position="862"/>
    </location>
</feature>
<dbReference type="GO" id="GO:0005886">
    <property type="term" value="C:plasma membrane"/>
    <property type="evidence" value="ECO:0007669"/>
    <property type="project" value="TreeGrafter"/>
</dbReference>
<keyword evidence="5" id="KW-0378">Hydrolase</keyword>
<feature type="compositionally biased region" description="Basic and acidic residues" evidence="8">
    <location>
        <begin position="1"/>
        <end position="14"/>
    </location>
</feature>
<keyword evidence="7" id="KW-0482">Metalloprotease</keyword>
<evidence type="ECO:0000313" key="11">
    <source>
        <dbReference type="EMBL" id="GBG31447.1"/>
    </source>
</evidence>
<dbReference type="Pfam" id="PF01431">
    <property type="entry name" value="Peptidase_M13"/>
    <property type="match status" value="1"/>
</dbReference>
<organism evidence="11 12">
    <name type="scientific">Hondaea fermentalgiana</name>
    <dbReference type="NCBI Taxonomy" id="2315210"/>
    <lineage>
        <taxon>Eukaryota</taxon>
        <taxon>Sar</taxon>
        <taxon>Stramenopiles</taxon>
        <taxon>Bigyra</taxon>
        <taxon>Labyrinthulomycetes</taxon>
        <taxon>Thraustochytrida</taxon>
        <taxon>Thraustochytriidae</taxon>
        <taxon>Hondaea</taxon>
    </lineage>
</organism>
<evidence type="ECO:0000256" key="1">
    <source>
        <dbReference type="ARBA" id="ARBA00001947"/>
    </source>
</evidence>
<dbReference type="EMBL" id="BEYU01000098">
    <property type="protein sequence ID" value="GBG31447.1"/>
    <property type="molecule type" value="Genomic_DNA"/>
</dbReference>
<gene>
    <name evidence="11" type="ORF">FCC1311_076712</name>
</gene>
<evidence type="ECO:0000313" key="12">
    <source>
        <dbReference type="Proteomes" id="UP000241890"/>
    </source>
</evidence>
<comment type="similarity">
    <text evidence="2">Belongs to the peptidase M13 family.</text>
</comment>
<dbReference type="Proteomes" id="UP000241890">
    <property type="component" value="Unassembled WGS sequence"/>
</dbReference>
<evidence type="ECO:0000256" key="2">
    <source>
        <dbReference type="ARBA" id="ARBA00007357"/>
    </source>
</evidence>
<reference evidence="11 12" key="1">
    <citation type="submission" date="2017-12" db="EMBL/GenBank/DDBJ databases">
        <title>Sequencing, de novo assembly and annotation of complete genome of a new Thraustochytrid species, strain FCC1311.</title>
        <authorList>
            <person name="Sedici K."/>
            <person name="Godart F."/>
            <person name="Aiese Cigliano R."/>
            <person name="Sanseverino W."/>
            <person name="Barakat M."/>
            <person name="Ortet P."/>
            <person name="Marechal E."/>
            <person name="Cagnac O."/>
            <person name="Amato A."/>
        </authorList>
    </citation>
    <scope>NUCLEOTIDE SEQUENCE [LARGE SCALE GENOMIC DNA]</scope>
</reference>
<accession>A0A2R5GKP1</accession>
<dbReference type="PANTHER" id="PTHR11733:SF167">
    <property type="entry name" value="FI17812P1-RELATED"/>
    <property type="match status" value="1"/>
</dbReference>
<dbReference type="SUPFAM" id="SSF55486">
    <property type="entry name" value="Metalloproteases ('zincins'), catalytic domain"/>
    <property type="match status" value="1"/>
</dbReference>
<comment type="cofactor">
    <cofactor evidence="1">
        <name>Zn(2+)</name>
        <dbReference type="ChEBI" id="CHEBI:29105"/>
    </cofactor>
</comment>
<evidence type="ECO:0000259" key="10">
    <source>
        <dbReference type="Pfam" id="PF05649"/>
    </source>
</evidence>